<protein>
    <submittedName>
        <fullName evidence="1">Uncharacterized protein</fullName>
    </submittedName>
</protein>
<accession>A0A0B6YLD0</accession>
<proteinExistence type="predicted"/>
<sequence>GNYSGDRRDDIEYIDNISREQMKGKKVTSCLSDGLKEIEIKFIYVFILLNSRSGLIRQVRNATYWIPNVLR</sequence>
<reference evidence="1" key="1">
    <citation type="submission" date="2014-12" db="EMBL/GenBank/DDBJ databases">
        <title>Insight into the proteome of Arion vulgaris.</title>
        <authorList>
            <person name="Aradska J."/>
            <person name="Bulat T."/>
            <person name="Smidak R."/>
            <person name="Sarate P."/>
            <person name="Gangsoo J."/>
            <person name="Sialana F."/>
            <person name="Bilban M."/>
            <person name="Lubec G."/>
        </authorList>
    </citation>
    <scope>NUCLEOTIDE SEQUENCE</scope>
    <source>
        <tissue evidence="1">Skin</tissue>
    </source>
</reference>
<dbReference type="AlphaFoldDB" id="A0A0B6YLD0"/>
<organism evidence="1">
    <name type="scientific">Arion vulgaris</name>
    <dbReference type="NCBI Taxonomy" id="1028688"/>
    <lineage>
        <taxon>Eukaryota</taxon>
        <taxon>Metazoa</taxon>
        <taxon>Spiralia</taxon>
        <taxon>Lophotrochozoa</taxon>
        <taxon>Mollusca</taxon>
        <taxon>Gastropoda</taxon>
        <taxon>Heterobranchia</taxon>
        <taxon>Euthyneura</taxon>
        <taxon>Panpulmonata</taxon>
        <taxon>Eupulmonata</taxon>
        <taxon>Stylommatophora</taxon>
        <taxon>Helicina</taxon>
        <taxon>Arionoidea</taxon>
        <taxon>Arionidae</taxon>
        <taxon>Arion</taxon>
    </lineage>
</organism>
<feature type="non-terminal residue" evidence="1">
    <location>
        <position position="1"/>
    </location>
</feature>
<dbReference type="EMBL" id="HACG01010153">
    <property type="protein sequence ID" value="CEK57018.1"/>
    <property type="molecule type" value="Transcribed_RNA"/>
</dbReference>
<evidence type="ECO:0000313" key="1">
    <source>
        <dbReference type="EMBL" id="CEK57018.1"/>
    </source>
</evidence>
<name>A0A0B6YLD0_9EUPU</name>
<gene>
    <name evidence="1" type="primary">ORF29094</name>
</gene>